<dbReference type="EMBL" id="SJJR01000018">
    <property type="protein sequence ID" value="TCB93513.1"/>
    <property type="molecule type" value="Genomic_DNA"/>
</dbReference>
<dbReference type="SUPFAM" id="SSF81301">
    <property type="entry name" value="Nucleotidyltransferase"/>
    <property type="match status" value="1"/>
</dbReference>
<dbReference type="Pfam" id="PF18144">
    <property type="entry name" value="SMODS"/>
    <property type="match status" value="1"/>
</dbReference>
<comment type="caution">
    <text evidence="2">The sequence shown here is derived from an EMBL/GenBank/DDBJ whole genome shotgun (WGS) entry which is preliminary data.</text>
</comment>
<dbReference type="RefSeq" id="WP_131306883.1">
    <property type="nucleotide sequence ID" value="NZ_SJJR01000018.1"/>
</dbReference>
<protein>
    <submittedName>
        <fullName evidence="2">Nucleotidyltransferase</fullName>
    </submittedName>
</protein>
<dbReference type="OrthoDB" id="3328101at2"/>
<dbReference type="GO" id="GO:0051607">
    <property type="term" value="P:defense response to virus"/>
    <property type="evidence" value="ECO:0007669"/>
    <property type="project" value="UniProtKB-KW"/>
</dbReference>
<organism evidence="2 3">
    <name type="scientific">Micromonospora zingiberis</name>
    <dbReference type="NCBI Taxonomy" id="2053011"/>
    <lineage>
        <taxon>Bacteria</taxon>
        <taxon>Bacillati</taxon>
        <taxon>Actinomycetota</taxon>
        <taxon>Actinomycetes</taxon>
        <taxon>Micromonosporales</taxon>
        <taxon>Micromonosporaceae</taxon>
        <taxon>Micromonospora</taxon>
    </lineage>
</organism>
<dbReference type="NCBIfam" id="NF041117">
    <property type="entry name" value="CBASS_cyclase_b"/>
    <property type="match status" value="1"/>
</dbReference>
<evidence type="ECO:0000313" key="3">
    <source>
        <dbReference type="Proteomes" id="UP000292274"/>
    </source>
</evidence>
<proteinExistence type="predicted"/>
<dbReference type="InterPro" id="IPR053550">
    <property type="entry name" value="CD-NTase"/>
</dbReference>
<sequence>MGYIDDAFAGLKKTLEIGQAEQDLAESRHRLIRDHVKGAWTTTGDFLTGSYDRHTKTKKLKDVDIFIVVDPDGPQGNLADGTGTAAVNALCEVLRTRWPNVTADDYVALVEYAGEDVASYEIAPVFVRAGGGYLMPCGSGWMATDPNIHAQMVTAKNKECDGSFVPFVKMIKGINREAGDPIAPAFLIEVMALDLVRPPFGRHRDEIRWFLASAAEQITDDWPDPAGLGPDVNGGLSQFDRQQLAATLRGWQQTCEEAILLENGGKDRSAVETWKTLFGWRMPRP</sequence>
<dbReference type="InterPro" id="IPR006116">
    <property type="entry name" value="NT_2-5OAS_ClassI-CCAase"/>
</dbReference>
<keyword evidence="3" id="KW-1185">Reference proteome</keyword>
<evidence type="ECO:0000313" key="2">
    <source>
        <dbReference type="EMBL" id="TCB93513.1"/>
    </source>
</evidence>
<dbReference type="Gene3D" id="3.30.460.10">
    <property type="entry name" value="Beta Polymerase, domain 2"/>
    <property type="match status" value="1"/>
</dbReference>
<keyword evidence="2" id="KW-0808">Transferase</keyword>
<dbReference type="CDD" id="cd05400">
    <property type="entry name" value="NT_2-5OAS_ClassI-CCAase"/>
    <property type="match status" value="1"/>
</dbReference>
<reference evidence="2 3" key="1">
    <citation type="submission" date="2019-02" db="EMBL/GenBank/DDBJ databases">
        <title>Jishengella sp. nov., isolated from a root of Zingiber montanum.</title>
        <authorList>
            <person name="Kuncharoen N."/>
            <person name="Kudo T."/>
            <person name="Masahiro Y."/>
            <person name="Ohkuma M."/>
            <person name="Tanasupawat S."/>
        </authorList>
    </citation>
    <scope>NUCLEOTIDE SEQUENCE [LARGE SCALE GENOMIC DNA]</scope>
    <source>
        <strain evidence="2 3">PLAI 1-1</strain>
    </source>
</reference>
<name>A0A4R0GBT9_9ACTN</name>
<dbReference type="Proteomes" id="UP000292274">
    <property type="component" value="Unassembled WGS sequence"/>
</dbReference>
<evidence type="ECO:0000256" key="1">
    <source>
        <dbReference type="ARBA" id="ARBA00023118"/>
    </source>
</evidence>
<dbReference type="InterPro" id="IPR043519">
    <property type="entry name" value="NT_sf"/>
</dbReference>
<keyword evidence="1" id="KW-0051">Antiviral defense</keyword>
<dbReference type="GO" id="GO:0016779">
    <property type="term" value="F:nucleotidyltransferase activity"/>
    <property type="evidence" value="ECO:0007669"/>
    <property type="project" value="InterPro"/>
</dbReference>
<accession>A0A4R0GBT9</accession>
<gene>
    <name evidence="2" type="ORF">E0H26_22385</name>
</gene>
<dbReference type="AlphaFoldDB" id="A0A4R0GBT9"/>